<dbReference type="InterPro" id="IPR012481">
    <property type="entry name" value="KNTase_C"/>
</dbReference>
<dbReference type="Proteomes" id="UP001595932">
    <property type="component" value="Unassembled WGS sequence"/>
</dbReference>
<dbReference type="Gene3D" id="1.20.120.330">
    <property type="entry name" value="Nucleotidyltransferases domain 2"/>
    <property type="match status" value="1"/>
</dbReference>
<name>A0ABV9MG14_9BACL</name>
<protein>
    <submittedName>
        <fullName evidence="2">Kanamycin nucleotidyltransferase C-terminal domain-containing protein</fullName>
    </submittedName>
</protein>
<evidence type="ECO:0000313" key="3">
    <source>
        <dbReference type="Proteomes" id="UP001595932"/>
    </source>
</evidence>
<reference evidence="3" key="1">
    <citation type="journal article" date="2019" name="Int. J. Syst. Evol. Microbiol.">
        <title>The Global Catalogue of Microorganisms (GCM) 10K type strain sequencing project: providing services to taxonomists for standard genome sequencing and annotation.</title>
        <authorList>
            <consortium name="The Broad Institute Genomics Platform"/>
            <consortium name="The Broad Institute Genome Sequencing Center for Infectious Disease"/>
            <person name="Wu L."/>
            <person name="Ma J."/>
        </authorList>
    </citation>
    <scope>NUCLEOTIDE SEQUENCE [LARGE SCALE GENOMIC DNA]</scope>
    <source>
        <strain evidence="3">CGMCC 1.12151</strain>
    </source>
</reference>
<gene>
    <name evidence="2" type="ORF">ACFO5U_11570</name>
</gene>
<keyword evidence="3" id="KW-1185">Reference proteome</keyword>
<evidence type="ECO:0000313" key="2">
    <source>
        <dbReference type="EMBL" id="MFC4713508.1"/>
    </source>
</evidence>
<dbReference type="RefSeq" id="WP_377279215.1">
    <property type="nucleotide sequence ID" value="NZ_JBHSGL010000005.1"/>
</dbReference>
<evidence type="ECO:0000259" key="1">
    <source>
        <dbReference type="Pfam" id="PF07827"/>
    </source>
</evidence>
<dbReference type="Gene3D" id="3.30.460.10">
    <property type="entry name" value="Beta Polymerase, domain 2"/>
    <property type="match status" value="1"/>
</dbReference>
<feature type="domain" description="Kanamycin nucleotidyltransferase C-terminal" evidence="1">
    <location>
        <begin position="117"/>
        <end position="243"/>
    </location>
</feature>
<proteinExistence type="predicted"/>
<dbReference type="SUPFAM" id="SSF81301">
    <property type="entry name" value="Nucleotidyltransferase"/>
    <property type="match status" value="1"/>
</dbReference>
<organism evidence="2 3">
    <name type="scientific">Planococcus dechangensis</name>
    <dbReference type="NCBI Taxonomy" id="1176255"/>
    <lineage>
        <taxon>Bacteria</taxon>
        <taxon>Bacillati</taxon>
        <taxon>Bacillota</taxon>
        <taxon>Bacilli</taxon>
        <taxon>Bacillales</taxon>
        <taxon>Caryophanaceae</taxon>
        <taxon>Planococcus</taxon>
    </lineage>
</organism>
<dbReference type="EMBL" id="JBHSGL010000005">
    <property type="protein sequence ID" value="MFC4713508.1"/>
    <property type="molecule type" value="Genomic_DNA"/>
</dbReference>
<dbReference type="SUPFAM" id="SSF81593">
    <property type="entry name" value="Nucleotidyltransferase substrate binding subunit/domain"/>
    <property type="match status" value="1"/>
</dbReference>
<sequence>MLPYPIATTRKQKLEMIELLKGRLLHSYGNQILAIGAYGSIALESEGPFSDIELHVITKDAQLIESFEFIYGKFKIEIGSIEKSLFFAKAKKLDDSWAIKAGAYRNILPIYDPDDVFGQVQHLPMEISDTAIKELMKEFMVWEPYETVAKIRTNYHNGNLAYLTLGAHDLLWQTAKLIGLANKSYYSTRARTFEESLEMQSLPSGYKELLNLFVDGKLEDKEQVYHLCENLWIGLNQWYEKMGLDYRQTNFPF</sequence>
<comment type="caution">
    <text evidence="2">The sequence shown here is derived from an EMBL/GenBank/DDBJ whole genome shotgun (WGS) entry which is preliminary data.</text>
</comment>
<dbReference type="Pfam" id="PF07827">
    <property type="entry name" value="KNTase_C"/>
    <property type="match status" value="1"/>
</dbReference>
<dbReference type="InterPro" id="IPR043519">
    <property type="entry name" value="NT_sf"/>
</dbReference>
<accession>A0ABV9MG14</accession>